<dbReference type="EMBL" id="ABIB01000012">
    <property type="protein sequence ID" value="EDP94900.1"/>
    <property type="molecule type" value="Genomic_DNA"/>
</dbReference>
<evidence type="ECO:0000313" key="4">
    <source>
        <dbReference type="Proteomes" id="UP000002945"/>
    </source>
</evidence>
<dbReference type="InterPro" id="IPR026341">
    <property type="entry name" value="T9SS_type_B"/>
</dbReference>
<dbReference type="NCBIfam" id="TIGR04131">
    <property type="entry name" value="Bac_Flav_CTERM"/>
    <property type="match status" value="1"/>
</dbReference>
<dbReference type="InterPro" id="IPR013783">
    <property type="entry name" value="Ig-like_fold"/>
</dbReference>
<feature type="signal peptide" evidence="1">
    <location>
        <begin position="1"/>
        <end position="21"/>
    </location>
</feature>
<feature type="chain" id="PRO_5002737167" description="PKD domain-containing protein" evidence="1">
    <location>
        <begin position="22"/>
        <end position="882"/>
    </location>
</feature>
<reference evidence="3 4" key="1">
    <citation type="journal article" date="2011" name="J. Bacteriol.">
        <title>Genome sequence of the algicidal bacterium Kordia algicida OT-1.</title>
        <authorList>
            <person name="Lee H.S."/>
            <person name="Kang S.G."/>
            <person name="Kwon K.K."/>
            <person name="Lee J.H."/>
            <person name="Kim S.J."/>
        </authorList>
    </citation>
    <scope>NUCLEOTIDE SEQUENCE [LARGE SCALE GENOMIC DNA]</scope>
    <source>
        <strain evidence="3 4">OT-1</strain>
    </source>
</reference>
<dbReference type="CDD" id="cd00146">
    <property type="entry name" value="PKD"/>
    <property type="match status" value="1"/>
</dbReference>
<dbReference type="SUPFAM" id="SSF49299">
    <property type="entry name" value="PKD domain"/>
    <property type="match status" value="1"/>
</dbReference>
<evidence type="ECO:0000313" key="3">
    <source>
        <dbReference type="EMBL" id="EDP94900.1"/>
    </source>
</evidence>
<organism evidence="3 4">
    <name type="scientific">Kordia algicida OT-1</name>
    <dbReference type="NCBI Taxonomy" id="391587"/>
    <lineage>
        <taxon>Bacteria</taxon>
        <taxon>Pseudomonadati</taxon>
        <taxon>Bacteroidota</taxon>
        <taxon>Flavobacteriia</taxon>
        <taxon>Flavobacteriales</taxon>
        <taxon>Flavobacteriaceae</taxon>
        <taxon>Kordia</taxon>
    </lineage>
</organism>
<evidence type="ECO:0000256" key="1">
    <source>
        <dbReference type="SAM" id="SignalP"/>
    </source>
</evidence>
<dbReference type="PROSITE" id="PS50093">
    <property type="entry name" value="PKD"/>
    <property type="match status" value="1"/>
</dbReference>
<proteinExistence type="predicted"/>
<dbReference type="Pfam" id="PF13585">
    <property type="entry name" value="CHU_C"/>
    <property type="match status" value="1"/>
</dbReference>
<evidence type="ECO:0000259" key="2">
    <source>
        <dbReference type="PROSITE" id="PS50093"/>
    </source>
</evidence>
<dbReference type="InterPro" id="IPR035986">
    <property type="entry name" value="PKD_dom_sf"/>
</dbReference>
<name>A9E7H4_9FLAO</name>
<dbReference type="SUPFAM" id="SSF69304">
    <property type="entry name" value="Tricorn protease N-terminal domain"/>
    <property type="match status" value="1"/>
</dbReference>
<dbReference type="InterPro" id="IPR000601">
    <property type="entry name" value="PKD_dom"/>
</dbReference>
<dbReference type="AlphaFoldDB" id="A9E7H4"/>
<dbReference type="RefSeq" id="WP_007094323.1">
    <property type="nucleotide sequence ID" value="NZ_CP142125.1"/>
</dbReference>
<dbReference type="STRING" id="391587.KAOT1_08804"/>
<dbReference type="eggNOG" id="COG3291">
    <property type="taxonomic scope" value="Bacteria"/>
</dbReference>
<dbReference type="Proteomes" id="UP000002945">
    <property type="component" value="Unassembled WGS sequence"/>
</dbReference>
<dbReference type="HOGENOM" id="CLU_012935_0_0_10"/>
<keyword evidence="4" id="KW-1185">Reference proteome</keyword>
<feature type="domain" description="PKD" evidence="2">
    <location>
        <begin position="400"/>
        <end position="449"/>
    </location>
</feature>
<dbReference type="Gene3D" id="2.60.40.740">
    <property type="match status" value="1"/>
</dbReference>
<sequence>MKKNPLNFFCILLFFSISVSAQRETANWFFGVNAGLNFNTGTPIILDTGQVDTLEGCSTISDANGSLLFYTDGVTVWNSMHDVMTNGTDLIGSLSSTQSCVIVPNPGNDNIFYIFTTDVVDAYNGNNAGPSNGFNYSIVDMSLGTGLGAVTLKNVNLLPNTSEKVSSTLSSDGNFWVVTHRNNQFFSFKVTAAGVNTIPVVSNTAQSIPDYRNIRGNMKISPNGNKLAIAHTLFEPEQAGSLYLYDFDSTTGFVTNGEFLADDLMFYGVEFSSSSQRLYASGKLFGENSLANMQIQQYNVAAADVANTKYVVHDYAQAQVIPSLAGSLQLGLDKRIYHALPGSNLSTINSPNLLGASCDFDFQSVDLGFNFSRFGLPAMVQSYFESIATIENFCLGDQTTFTVASENDITGITWNFDDPASGSANTSNAINATHTFSSVGSYTVTANVTFSNAPDQLFTEIVVIQDTPNIAPVFTLEQCDVDENDSDGLSIFNLEEAITVIEEDNGSDNIDVMFFENINDAQLNENMISDYFYANTTNNQILYARVFSYVDCFTITQVRLQVNSGTNLGEYDTIEVCELNGTSISVSQIEETLENDFSGATISMYNTRNDALLQENQLTDFTPINASSNDELYFRVSYGSNCGFIGSVLITVVGQPEVGDQQAFLCGAEGAAVELAFEESFSSYLWSTNETTPSIMVTEIGTYTVTVTNSAGCEKEVLYVVSEEPPLEIERIEVNDFQDVNTIKIIVAAENDQENISYSLNGGNSFIESNEFVNIYPGVYDVVVRRGECNAAAETILVGGFPKFFTPNGDNINDTWQLLQKEYYPNATIELYDRYGKNLNYIKADSEWDGTYKGVPLPSGDYWYKLTLENGRIIKGNVTLKR</sequence>
<gene>
    <name evidence="3" type="ORF">KAOT1_08804</name>
</gene>
<comment type="caution">
    <text evidence="3">The sequence shown here is derived from an EMBL/GenBank/DDBJ whole genome shotgun (WGS) entry which is preliminary data.</text>
</comment>
<dbReference type="Gene3D" id="2.60.40.10">
    <property type="entry name" value="Immunoglobulins"/>
    <property type="match status" value="1"/>
</dbReference>
<dbReference type="Pfam" id="PF00801">
    <property type="entry name" value="PKD"/>
    <property type="match status" value="1"/>
</dbReference>
<keyword evidence="1" id="KW-0732">Signal</keyword>
<dbReference type="OrthoDB" id="9765926at2"/>
<protein>
    <recommendedName>
        <fullName evidence="2">PKD domain-containing protein</fullName>
    </recommendedName>
</protein>
<accession>A9E7H4</accession>